<evidence type="ECO:0000256" key="3">
    <source>
        <dbReference type="ARBA" id="ARBA00023125"/>
    </source>
</evidence>
<dbReference type="PROSITE" id="PS50118">
    <property type="entry name" value="HMG_BOX_2"/>
    <property type="match status" value="1"/>
</dbReference>
<dbReference type="GO" id="GO:0000977">
    <property type="term" value="F:RNA polymerase II transcription regulatory region sequence-specific DNA binding"/>
    <property type="evidence" value="ECO:0007669"/>
    <property type="project" value="TreeGrafter"/>
</dbReference>
<evidence type="ECO:0000256" key="5">
    <source>
        <dbReference type="ARBA" id="ARBA00023242"/>
    </source>
</evidence>
<gene>
    <name evidence="9" type="ORF">LOD99_1071</name>
</gene>
<evidence type="ECO:0000313" key="9">
    <source>
        <dbReference type="EMBL" id="KAI6654677.1"/>
    </source>
</evidence>
<evidence type="ECO:0000256" key="4">
    <source>
        <dbReference type="ARBA" id="ARBA00023163"/>
    </source>
</evidence>
<feature type="domain" description="HMG box" evidence="8">
    <location>
        <begin position="193"/>
        <end position="261"/>
    </location>
</feature>
<keyword evidence="1" id="KW-0597">Phosphoprotein</keyword>
<evidence type="ECO:0000256" key="7">
    <source>
        <dbReference type="SAM" id="MobiDB-lite"/>
    </source>
</evidence>
<keyword evidence="10" id="KW-1185">Reference proteome</keyword>
<keyword evidence="4" id="KW-0804">Transcription</keyword>
<evidence type="ECO:0000256" key="1">
    <source>
        <dbReference type="ARBA" id="ARBA00022553"/>
    </source>
</evidence>
<dbReference type="AlphaFoldDB" id="A0AAV7K0F2"/>
<proteinExistence type="predicted"/>
<dbReference type="SMART" id="SM00398">
    <property type="entry name" value="HMG"/>
    <property type="match status" value="1"/>
</dbReference>
<dbReference type="EMBL" id="JAKMXF010000222">
    <property type="protein sequence ID" value="KAI6654677.1"/>
    <property type="molecule type" value="Genomic_DNA"/>
</dbReference>
<dbReference type="GO" id="GO:0000981">
    <property type="term" value="F:DNA-binding transcription factor activity, RNA polymerase II-specific"/>
    <property type="evidence" value="ECO:0007669"/>
    <property type="project" value="TreeGrafter"/>
</dbReference>
<dbReference type="PANTHER" id="PTHR13059:SF13">
    <property type="entry name" value="PROTEIN CAPICUA HOMOLOG"/>
    <property type="match status" value="1"/>
</dbReference>
<feature type="compositionally biased region" description="Polar residues" evidence="7">
    <location>
        <begin position="142"/>
        <end position="151"/>
    </location>
</feature>
<dbReference type="PANTHER" id="PTHR13059">
    <property type="entry name" value="HMG-BOX TRANSCRIPTION FACTOR BBX"/>
    <property type="match status" value="1"/>
</dbReference>
<comment type="caution">
    <text evidence="9">The sequence shown here is derived from an EMBL/GenBank/DDBJ whole genome shotgun (WGS) entry which is preliminary data.</text>
</comment>
<evidence type="ECO:0000313" key="10">
    <source>
        <dbReference type="Proteomes" id="UP001165289"/>
    </source>
</evidence>
<feature type="region of interest" description="Disordered" evidence="7">
    <location>
        <begin position="265"/>
        <end position="291"/>
    </location>
</feature>
<evidence type="ECO:0000256" key="2">
    <source>
        <dbReference type="ARBA" id="ARBA00023015"/>
    </source>
</evidence>
<evidence type="ECO:0000256" key="6">
    <source>
        <dbReference type="PROSITE-ProRule" id="PRU00267"/>
    </source>
</evidence>
<dbReference type="Gene3D" id="1.10.30.10">
    <property type="entry name" value="High mobility group box domain"/>
    <property type="match status" value="1"/>
</dbReference>
<dbReference type="InterPro" id="IPR009071">
    <property type="entry name" value="HMG_box_dom"/>
</dbReference>
<feature type="region of interest" description="Disordered" evidence="7">
    <location>
        <begin position="141"/>
        <end position="162"/>
    </location>
</feature>
<keyword evidence="2" id="KW-0805">Transcription regulation</keyword>
<dbReference type="GO" id="GO:0005634">
    <property type="term" value="C:nucleus"/>
    <property type="evidence" value="ECO:0007669"/>
    <property type="project" value="UniProtKB-UniRule"/>
</dbReference>
<protein>
    <submittedName>
        <fullName evidence="9">High mobility group (HMG)-box containing transcription factor</fullName>
    </submittedName>
</protein>
<accession>A0AAV7K0F2</accession>
<name>A0AAV7K0F2_9METZ</name>
<sequence>MSNADITKWKSESIEKFAQMNAEEKQAVSTLLQISQFCKTPPQKPDCKSPMLAGGGEERNITSMLLADENADNSDTDGPLVVDEDPPNSIPFDLSSLTTTNGIPHLMKNGDSSNADLLNVYFNTIQLEDQDNIIIEKENPEKQVNSESSPAMSEVQASPRPIPRVNSACSEEISEAFQGQFLETLRTKNDGSARRPMNAYMLFCKINRSEVKEKNPGLSNREISQILGKMWHDLDKEEWQKYTNMSFELRKAHYVAYPDFKWSKKQKRPSSIPSKRTQVEDEGGTSLYRPRSTIYPDSEYSDYTSVNFKPVSFDLNKERKLPHPSSLHSINLQPRVSGISPFLIESLLKSPDLQSTHKLNNAPYDDVTPLKKRKITPILPTDQLLPHYIVPNAISTLPSLYAPQLLPGIQQTLSNSSTPSIPDQQPNMLGFVLPMYNTNAALSSARIQFLATDPNTGYYTIHQGPLLNGKLISDS</sequence>
<reference evidence="9 10" key="1">
    <citation type="journal article" date="2023" name="BMC Biol.">
        <title>The compact genome of the sponge Oopsacas minuta (Hexactinellida) is lacking key metazoan core genes.</title>
        <authorList>
            <person name="Santini S."/>
            <person name="Schenkelaars Q."/>
            <person name="Jourda C."/>
            <person name="Duchesne M."/>
            <person name="Belahbib H."/>
            <person name="Rocher C."/>
            <person name="Selva M."/>
            <person name="Riesgo A."/>
            <person name="Vervoort M."/>
            <person name="Leys S.P."/>
            <person name="Kodjabachian L."/>
            <person name="Le Bivic A."/>
            <person name="Borchiellini C."/>
            <person name="Claverie J.M."/>
            <person name="Renard E."/>
        </authorList>
    </citation>
    <scope>NUCLEOTIDE SEQUENCE [LARGE SCALE GENOMIC DNA]</scope>
    <source>
        <strain evidence="9">SPO-2</strain>
    </source>
</reference>
<organism evidence="9 10">
    <name type="scientific">Oopsacas minuta</name>
    <dbReference type="NCBI Taxonomy" id="111878"/>
    <lineage>
        <taxon>Eukaryota</taxon>
        <taxon>Metazoa</taxon>
        <taxon>Porifera</taxon>
        <taxon>Hexactinellida</taxon>
        <taxon>Hexasterophora</taxon>
        <taxon>Lyssacinosida</taxon>
        <taxon>Leucopsacidae</taxon>
        <taxon>Oopsacas</taxon>
    </lineage>
</organism>
<dbReference type="InterPro" id="IPR052412">
    <property type="entry name" value="CC-Dev_Transcription_Reg"/>
</dbReference>
<evidence type="ECO:0000259" key="8">
    <source>
        <dbReference type="PROSITE" id="PS50118"/>
    </source>
</evidence>
<dbReference type="Pfam" id="PF00505">
    <property type="entry name" value="HMG_box"/>
    <property type="match status" value="1"/>
</dbReference>
<keyword evidence="5 6" id="KW-0539">Nucleus</keyword>
<dbReference type="Proteomes" id="UP001165289">
    <property type="component" value="Unassembled WGS sequence"/>
</dbReference>
<dbReference type="InterPro" id="IPR036910">
    <property type="entry name" value="HMG_box_dom_sf"/>
</dbReference>
<feature type="DNA-binding region" description="HMG box" evidence="6">
    <location>
        <begin position="193"/>
        <end position="261"/>
    </location>
</feature>
<dbReference type="SUPFAM" id="SSF47095">
    <property type="entry name" value="HMG-box"/>
    <property type="match status" value="1"/>
</dbReference>
<keyword evidence="3 6" id="KW-0238">DNA-binding</keyword>